<feature type="compositionally biased region" description="Low complexity" evidence="5">
    <location>
        <begin position="497"/>
        <end position="507"/>
    </location>
</feature>
<feature type="compositionally biased region" description="Basic residues" evidence="5">
    <location>
        <begin position="669"/>
        <end position="681"/>
    </location>
</feature>
<dbReference type="InterPro" id="IPR037197">
    <property type="entry name" value="WWE_dom_sf"/>
</dbReference>
<reference evidence="10 11" key="1">
    <citation type="journal article" date="2011" name="Genome Res.">
        <title>Phylogeny-wide analysis of social amoeba genomes highlights ancient origins for complex intercellular communication.</title>
        <authorList>
            <person name="Heidel A.J."/>
            <person name="Lawal H.M."/>
            <person name="Felder M."/>
            <person name="Schilde C."/>
            <person name="Helps N.R."/>
            <person name="Tunggal B."/>
            <person name="Rivero F."/>
            <person name="John U."/>
            <person name="Schleicher M."/>
            <person name="Eichinger L."/>
            <person name="Platzer M."/>
            <person name="Noegel A.A."/>
            <person name="Schaap P."/>
            <person name="Gloeckner G."/>
        </authorList>
    </citation>
    <scope>NUCLEOTIDE SEQUENCE [LARGE SCALE GENOMIC DNA]</scope>
    <source>
        <strain evidence="11">ATCC 26659 / Pp 5 / PN500</strain>
    </source>
</reference>
<keyword evidence="11" id="KW-1185">Reference proteome</keyword>
<feature type="compositionally biased region" description="Acidic residues" evidence="5">
    <location>
        <begin position="639"/>
        <end position="664"/>
    </location>
</feature>
<dbReference type="PANTHER" id="PTHR47824:SF3">
    <property type="entry name" value="UBIQUITIN-LIKE DOMAIN-CONTAINING PROTEIN"/>
    <property type="match status" value="1"/>
</dbReference>
<dbReference type="InterPro" id="IPR036465">
    <property type="entry name" value="vWFA_dom_sf"/>
</dbReference>
<sequence>MIFVLIKSPNNVFSVQVEENDTILTLRKKVAERTENLYQLFQFELNFNGKTLSDSSTVSAEGILMETLVDMVVIRELKYTVEYKSASHEITIANNQGLKVAHLINHIKEVLKLSNDLGLTLNKKRTEHYVLANHDVLELNEVTTPTVAGAAAMTDGERDLLSNFVDTAVSSDVEIVFVFDTTGSMSSIIANVKSQVEATITRLTKDIPNIKIGIMGLGDFCDGQNVLKTLDLTDDKTKLINFIKKVPMTGGGDAPEAYEFALYMANSLSWSAHTSKALVMIGDEGPHPPSTTDLKINWIQQADDLAAKGVKIYGIRAKCSQPAFYNEIAERTGGIAIDFDRFNLITEMFMAICYRETSARKFQAFQNEVFSNTNGIPVEMTRIFDDLNKENFAREDSHEIPAAATTTTTTTTTADATTPAASDASPKKVYGQPLTPLKSTASWFNISADNGLPSYYFNSTTGYFTTYKSGTTGVPTPISAAPKTITPLAVTFAKPAAPAPKKAAAKPAPKKENKKKLEKVKVQMETRLRKKARESLDFIAGSKQRQESLFNLLGKDYTGPTEQELEMIFRVFDTNNDGRITAAELGAVLQSMGKRAVTKRIDKILSEIDENHTGYVEMEDFVTYMQAKAYKKATQMGLIEEESDEDEEEEEEEEEGGDTDEEMDEKPVRKAKSTTAKRKRTTTTTTPKKKTTAEKKSPASKEKKAPAATTTATPAAPTAPAALKKQPSYFGALKRGASLCHYYTDNAGKHNALLVSNPVGPQFDLGLDDAFLDFNVLVQLPAGDTKLESVLNQFVKTKGFNMTYVHDDESVVKQLTGTTGKDIDILVVISSDNASTTAAPSAAYNKAVVDFNHSGKGLFILSDKSAFAQANSIVTTLYGEGFQVRDIATAESAPATESEKVVLEYSDGKNTVAKQFKGHLITTGLVKLDQGESPSQLSGCPTQLDPLAISSQNTATILHSNDTNPDNYGRVVVDTSYKKIDANNTVGHDDIERYLCNVLVWLLGIDHRFRHNLPVKGGLRMREVVTWQYLHGSWLNYDQEASSICEEAYQDWKKNPGVDVRSVKSGLWSYQVNFKDLLQTNVLHSAHTQRPVRRFVQQIVNNN</sequence>
<evidence type="ECO:0000256" key="2">
    <source>
        <dbReference type="ARBA" id="ARBA00022525"/>
    </source>
</evidence>
<dbReference type="STRING" id="670386.D3B5K1"/>
<dbReference type="Gene3D" id="3.30.720.50">
    <property type="match status" value="1"/>
</dbReference>
<dbReference type="InterPro" id="IPR002035">
    <property type="entry name" value="VWF_A"/>
</dbReference>
<dbReference type="InterPro" id="IPR029071">
    <property type="entry name" value="Ubiquitin-like_domsf"/>
</dbReference>
<dbReference type="SUPFAM" id="SSF117839">
    <property type="entry name" value="WWE domain"/>
    <property type="match status" value="1"/>
</dbReference>
<dbReference type="InterPro" id="IPR000626">
    <property type="entry name" value="Ubiquitin-like_dom"/>
</dbReference>
<gene>
    <name evidence="10" type="ORF">PPL_03939</name>
</gene>
<dbReference type="OMA" id="EMIFRVF"/>
<proteinExistence type="predicted"/>
<dbReference type="Gene3D" id="3.10.20.90">
    <property type="entry name" value="Phosphatidylinositol 3-kinase Catalytic Subunit, Chain A, domain 1"/>
    <property type="match status" value="1"/>
</dbReference>
<dbReference type="Pfam" id="PF00240">
    <property type="entry name" value="ubiquitin"/>
    <property type="match status" value="1"/>
</dbReference>
<dbReference type="InterPro" id="IPR011992">
    <property type="entry name" value="EF-hand-dom_pair"/>
</dbReference>
<comment type="caution">
    <text evidence="10">The sequence shown here is derived from an EMBL/GenBank/DDBJ whole genome shotgun (WGS) entry which is preliminary data.</text>
</comment>
<accession>D3B5K1</accession>
<dbReference type="SMART" id="SM00678">
    <property type="entry name" value="WWE"/>
    <property type="match status" value="1"/>
</dbReference>
<dbReference type="CDD" id="cd00198">
    <property type="entry name" value="vWFA"/>
    <property type="match status" value="1"/>
</dbReference>
<dbReference type="SUPFAM" id="SSF47473">
    <property type="entry name" value="EF-hand"/>
    <property type="match status" value="1"/>
</dbReference>
<evidence type="ECO:0000256" key="1">
    <source>
        <dbReference type="ARBA" id="ARBA00004613"/>
    </source>
</evidence>
<evidence type="ECO:0000313" key="10">
    <source>
        <dbReference type="EMBL" id="EFA83149.1"/>
    </source>
</evidence>
<dbReference type="Gene3D" id="3.40.50.410">
    <property type="entry name" value="von Willebrand factor, type A domain"/>
    <property type="match status" value="1"/>
</dbReference>
<dbReference type="Gene3D" id="1.10.238.10">
    <property type="entry name" value="EF-hand"/>
    <property type="match status" value="1"/>
</dbReference>
<feature type="domain" description="Ubiquitin-like" evidence="6">
    <location>
        <begin position="2"/>
        <end position="73"/>
    </location>
</feature>
<evidence type="ECO:0000256" key="3">
    <source>
        <dbReference type="ARBA" id="ARBA00022729"/>
    </source>
</evidence>
<dbReference type="SMART" id="SM00054">
    <property type="entry name" value="EFh"/>
    <property type="match status" value="2"/>
</dbReference>
<dbReference type="FunCoup" id="D3B5K1">
    <property type="interactions" value="805"/>
</dbReference>
<feature type="region of interest" description="Disordered" evidence="5">
    <location>
        <begin position="635"/>
        <end position="723"/>
    </location>
</feature>
<keyword evidence="2" id="KW-0964">Secreted</keyword>
<dbReference type="RefSeq" id="XP_020435266.1">
    <property type="nucleotide sequence ID" value="XM_020574852.1"/>
</dbReference>
<feature type="domain" description="EF-hand" evidence="7">
    <location>
        <begin position="560"/>
        <end position="595"/>
    </location>
</feature>
<feature type="region of interest" description="Disordered" evidence="5">
    <location>
        <begin position="497"/>
        <end position="517"/>
    </location>
</feature>
<feature type="compositionally biased region" description="Low complexity" evidence="5">
    <location>
        <begin position="706"/>
        <end position="722"/>
    </location>
</feature>
<dbReference type="SUPFAM" id="SSF53300">
    <property type="entry name" value="vWA-like"/>
    <property type="match status" value="1"/>
</dbReference>
<dbReference type="Pfam" id="PF02825">
    <property type="entry name" value="WWE"/>
    <property type="match status" value="1"/>
</dbReference>
<dbReference type="SUPFAM" id="SSF54236">
    <property type="entry name" value="Ubiquitin-like"/>
    <property type="match status" value="1"/>
</dbReference>
<evidence type="ECO:0000256" key="5">
    <source>
        <dbReference type="SAM" id="MobiDB-lite"/>
    </source>
</evidence>
<dbReference type="Pfam" id="PF13499">
    <property type="entry name" value="EF-hand_7"/>
    <property type="match status" value="1"/>
</dbReference>
<dbReference type="InterPro" id="IPR018247">
    <property type="entry name" value="EF_Hand_1_Ca_BS"/>
</dbReference>
<dbReference type="PROSITE" id="PS50053">
    <property type="entry name" value="UBIQUITIN_2"/>
    <property type="match status" value="1"/>
</dbReference>
<feature type="domain" description="WWE" evidence="9">
    <location>
        <begin position="1012"/>
        <end position="1094"/>
    </location>
</feature>
<dbReference type="InterPro" id="IPR002048">
    <property type="entry name" value="EF_hand_dom"/>
</dbReference>
<keyword evidence="3" id="KW-0732">Signal</keyword>
<protein>
    <recommendedName>
        <fullName evidence="12">Calmodulin</fullName>
    </recommendedName>
</protein>
<feature type="compositionally biased region" description="Low complexity" evidence="5">
    <location>
        <begin position="401"/>
        <end position="424"/>
    </location>
</feature>
<comment type="subcellular location">
    <subcellularLocation>
        <location evidence="1">Secreted</location>
    </subcellularLocation>
</comment>
<dbReference type="InterPro" id="IPR018123">
    <property type="entry name" value="WWE-dom_subgr"/>
</dbReference>
<dbReference type="InterPro" id="IPR004170">
    <property type="entry name" value="WWE_dom"/>
</dbReference>
<evidence type="ECO:0000259" key="8">
    <source>
        <dbReference type="PROSITE" id="PS50234"/>
    </source>
</evidence>
<dbReference type="PROSITE" id="PS00018">
    <property type="entry name" value="EF_HAND_1"/>
    <property type="match status" value="2"/>
</dbReference>
<dbReference type="PROSITE" id="PS50918">
    <property type="entry name" value="WWE"/>
    <property type="match status" value="1"/>
</dbReference>
<feature type="domain" description="VWFA" evidence="8">
    <location>
        <begin position="174"/>
        <end position="315"/>
    </location>
</feature>
<dbReference type="SMART" id="SM00327">
    <property type="entry name" value="VWA"/>
    <property type="match status" value="1"/>
</dbReference>
<keyword evidence="4" id="KW-0106">Calcium</keyword>
<dbReference type="Pfam" id="PF25106">
    <property type="entry name" value="VWA_4"/>
    <property type="match status" value="1"/>
</dbReference>
<name>D3B5K1_HETP5</name>
<dbReference type="AlphaFoldDB" id="D3B5K1"/>
<dbReference type="InterPro" id="IPR056861">
    <property type="entry name" value="HMCN1-like_VWA"/>
</dbReference>
<dbReference type="PANTHER" id="PTHR47824">
    <property type="entry name" value="UBIQUITIN-LIKE DOMAIN-CONTAINING PROTEIN"/>
    <property type="match status" value="1"/>
</dbReference>
<dbReference type="GeneID" id="31359426"/>
<evidence type="ECO:0000259" key="7">
    <source>
        <dbReference type="PROSITE" id="PS50222"/>
    </source>
</evidence>
<dbReference type="InParanoid" id="D3B5K1"/>
<dbReference type="PROSITE" id="PS50234">
    <property type="entry name" value="VWFA"/>
    <property type="match status" value="1"/>
</dbReference>
<feature type="region of interest" description="Disordered" evidence="5">
    <location>
        <begin position="395"/>
        <end position="427"/>
    </location>
</feature>
<dbReference type="Proteomes" id="UP000001396">
    <property type="component" value="Unassembled WGS sequence"/>
</dbReference>
<dbReference type="CDD" id="cd00051">
    <property type="entry name" value="EFh"/>
    <property type="match status" value="1"/>
</dbReference>
<dbReference type="EMBL" id="ADBJ01000017">
    <property type="protein sequence ID" value="EFA83149.1"/>
    <property type="molecule type" value="Genomic_DNA"/>
</dbReference>
<dbReference type="GO" id="GO:0005509">
    <property type="term" value="F:calcium ion binding"/>
    <property type="evidence" value="ECO:0007669"/>
    <property type="project" value="InterPro"/>
</dbReference>
<evidence type="ECO:0008006" key="12">
    <source>
        <dbReference type="Google" id="ProtNLM"/>
    </source>
</evidence>
<dbReference type="PROSITE" id="PS50222">
    <property type="entry name" value="EF_HAND_2"/>
    <property type="match status" value="2"/>
</dbReference>
<dbReference type="GO" id="GO:0008270">
    <property type="term" value="F:zinc ion binding"/>
    <property type="evidence" value="ECO:0007669"/>
    <property type="project" value="InterPro"/>
</dbReference>
<dbReference type="SMART" id="SM00213">
    <property type="entry name" value="UBQ"/>
    <property type="match status" value="1"/>
</dbReference>
<evidence type="ECO:0000256" key="4">
    <source>
        <dbReference type="ARBA" id="ARBA00022837"/>
    </source>
</evidence>
<organism evidence="10 11">
    <name type="scientific">Heterostelium pallidum (strain ATCC 26659 / Pp 5 / PN500)</name>
    <name type="common">Cellular slime mold</name>
    <name type="synonym">Polysphondylium pallidum</name>
    <dbReference type="NCBI Taxonomy" id="670386"/>
    <lineage>
        <taxon>Eukaryota</taxon>
        <taxon>Amoebozoa</taxon>
        <taxon>Evosea</taxon>
        <taxon>Eumycetozoa</taxon>
        <taxon>Dictyostelia</taxon>
        <taxon>Acytosteliales</taxon>
        <taxon>Acytosteliaceae</taxon>
        <taxon>Heterostelium</taxon>
    </lineage>
</organism>
<feature type="compositionally biased region" description="Basic and acidic residues" evidence="5">
    <location>
        <begin position="691"/>
        <end position="705"/>
    </location>
</feature>
<evidence type="ECO:0000313" key="11">
    <source>
        <dbReference type="Proteomes" id="UP000001396"/>
    </source>
</evidence>
<feature type="domain" description="EF-hand" evidence="7">
    <location>
        <begin position="596"/>
        <end position="631"/>
    </location>
</feature>
<evidence type="ECO:0000259" key="6">
    <source>
        <dbReference type="PROSITE" id="PS50053"/>
    </source>
</evidence>
<evidence type="ECO:0000259" key="9">
    <source>
        <dbReference type="PROSITE" id="PS50918"/>
    </source>
</evidence>